<evidence type="ECO:0000259" key="7">
    <source>
        <dbReference type="Pfam" id="PF00206"/>
    </source>
</evidence>
<dbReference type="Pfam" id="PF00206">
    <property type="entry name" value="Lyase_1"/>
    <property type="match status" value="1"/>
</dbReference>
<feature type="domain" description="Argininosuccinate lyase C-terminal" evidence="8">
    <location>
        <begin position="370"/>
        <end position="446"/>
    </location>
</feature>
<dbReference type="CDD" id="cd01359">
    <property type="entry name" value="Argininosuccinate_lyase"/>
    <property type="match status" value="1"/>
</dbReference>
<dbReference type="Gene3D" id="1.10.275.10">
    <property type="entry name" value="Fumarase/aspartase (N-terminal domain)"/>
    <property type="match status" value="1"/>
</dbReference>
<keyword evidence="3 6" id="KW-0055">Arginine biosynthesis</keyword>
<reference evidence="10" key="1">
    <citation type="journal article" date="2019" name="Int. J. Syst. Evol. Microbiol.">
        <title>The Global Catalogue of Microorganisms (GCM) 10K type strain sequencing project: providing services to taxonomists for standard genome sequencing and annotation.</title>
        <authorList>
            <consortium name="The Broad Institute Genomics Platform"/>
            <consortium name="The Broad Institute Genome Sequencing Center for Infectious Disease"/>
            <person name="Wu L."/>
            <person name="Ma J."/>
        </authorList>
    </citation>
    <scope>NUCLEOTIDE SEQUENCE [LARGE SCALE GENOMIC DNA]</scope>
    <source>
        <strain evidence="10">KACC 11904</strain>
    </source>
</reference>
<dbReference type="InterPro" id="IPR022761">
    <property type="entry name" value="Fumarate_lyase_N"/>
</dbReference>
<gene>
    <name evidence="6 9" type="primary">argH</name>
    <name evidence="9" type="ORF">ACFPOG_23250</name>
</gene>
<comment type="catalytic activity">
    <reaction evidence="6">
        <text>2-(N(omega)-L-arginino)succinate = fumarate + L-arginine</text>
        <dbReference type="Rhea" id="RHEA:24020"/>
        <dbReference type="ChEBI" id="CHEBI:29806"/>
        <dbReference type="ChEBI" id="CHEBI:32682"/>
        <dbReference type="ChEBI" id="CHEBI:57472"/>
        <dbReference type="EC" id="4.3.2.1"/>
    </reaction>
</comment>
<dbReference type="HAMAP" id="MF_00006">
    <property type="entry name" value="Arg_succ_lyase"/>
    <property type="match status" value="1"/>
</dbReference>
<comment type="subcellular location">
    <subcellularLocation>
        <location evidence="6">Cytoplasm</location>
    </subcellularLocation>
</comment>
<dbReference type="InterPro" id="IPR008948">
    <property type="entry name" value="L-Aspartase-like"/>
</dbReference>
<feature type="domain" description="Fumarate lyase N-terminal" evidence="7">
    <location>
        <begin position="98"/>
        <end position="302"/>
    </location>
</feature>
<organism evidence="9 10">
    <name type="scientific">Paenibacillus aestuarii</name>
    <dbReference type="NCBI Taxonomy" id="516965"/>
    <lineage>
        <taxon>Bacteria</taxon>
        <taxon>Bacillati</taxon>
        <taxon>Bacillota</taxon>
        <taxon>Bacilli</taxon>
        <taxon>Bacillales</taxon>
        <taxon>Paenibacillaceae</taxon>
        <taxon>Paenibacillus</taxon>
    </lineage>
</organism>
<evidence type="ECO:0000256" key="6">
    <source>
        <dbReference type="HAMAP-Rule" id="MF_00006"/>
    </source>
</evidence>
<dbReference type="NCBIfam" id="TIGR00838">
    <property type="entry name" value="argH"/>
    <property type="match status" value="1"/>
</dbReference>
<evidence type="ECO:0000313" key="9">
    <source>
        <dbReference type="EMBL" id="MFC5451155.1"/>
    </source>
</evidence>
<dbReference type="InterPro" id="IPR024083">
    <property type="entry name" value="Fumarase/histidase_N"/>
</dbReference>
<proteinExistence type="inferred from homology"/>
<dbReference type="EMBL" id="JBHSMJ010000031">
    <property type="protein sequence ID" value="MFC5451155.1"/>
    <property type="molecule type" value="Genomic_DNA"/>
</dbReference>
<dbReference type="InterPro" id="IPR000362">
    <property type="entry name" value="Fumarate_lyase_fam"/>
</dbReference>
<dbReference type="RefSeq" id="WP_270879555.1">
    <property type="nucleotide sequence ID" value="NZ_JAQFVF010000025.1"/>
</dbReference>
<dbReference type="EC" id="4.3.2.1" evidence="2 6"/>
<dbReference type="Pfam" id="PF14698">
    <property type="entry name" value="ASL_C2"/>
    <property type="match status" value="1"/>
</dbReference>
<evidence type="ECO:0000256" key="4">
    <source>
        <dbReference type="ARBA" id="ARBA00022605"/>
    </source>
</evidence>
<dbReference type="GO" id="GO:0004056">
    <property type="term" value="F:argininosuccinate lyase activity"/>
    <property type="evidence" value="ECO:0007669"/>
    <property type="project" value="UniProtKB-EC"/>
</dbReference>
<dbReference type="PRINTS" id="PR00149">
    <property type="entry name" value="FUMRATELYASE"/>
</dbReference>
<dbReference type="InterPro" id="IPR009049">
    <property type="entry name" value="Argininosuccinate_lyase"/>
</dbReference>
<dbReference type="PANTHER" id="PTHR43814">
    <property type="entry name" value="ARGININOSUCCINATE LYASE"/>
    <property type="match status" value="1"/>
</dbReference>
<keyword evidence="10" id="KW-1185">Reference proteome</keyword>
<evidence type="ECO:0000256" key="1">
    <source>
        <dbReference type="ARBA" id="ARBA00004941"/>
    </source>
</evidence>
<dbReference type="Proteomes" id="UP001596044">
    <property type="component" value="Unassembled WGS sequence"/>
</dbReference>
<keyword evidence="6" id="KW-0963">Cytoplasm</keyword>
<comment type="similarity">
    <text evidence="6">Belongs to the lyase 1 family. Argininosuccinate lyase subfamily.</text>
</comment>
<dbReference type="Gene3D" id="1.20.200.10">
    <property type="entry name" value="Fumarase/aspartase (Central domain)"/>
    <property type="match status" value="1"/>
</dbReference>
<dbReference type="InterPro" id="IPR029419">
    <property type="entry name" value="Arg_succ_lyase_C"/>
</dbReference>
<protein>
    <recommendedName>
        <fullName evidence="2 6">Argininosuccinate lyase</fullName>
        <shortName evidence="6">ASAL</shortName>
        <ecNumber evidence="2 6">4.3.2.1</ecNumber>
    </recommendedName>
    <alternativeName>
        <fullName evidence="6">Arginosuccinase</fullName>
    </alternativeName>
</protein>
<evidence type="ECO:0000256" key="5">
    <source>
        <dbReference type="ARBA" id="ARBA00023239"/>
    </source>
</evidence>
<keyword evidence="5 6" id="KW-0456">Lyase</keyword>
<evidence type="ECO:0000313" key="10">
    <source>
        <dbReference type="Proteomes" id="UP001596044"/>
    </source>
</evidence>
<keyword evidence="4 6" id="KW-0028">Amino-acid biosynthesis</keyword>
<evidence type="ECO:0000256" key="3">
    <source>
        <dbReference type="ARBA" id="ARBA00022571"/>
    </source>
</evidence>
<evidence type="ECO:0000256" key="2">
    <source>
        <dbReference type="ARBA" id="ARBA00012338"/>
    </source>
</evidence>
<accession>A0ABW0KCK6</accession>
<dbReference type="PANTHER" id="PTHR43814:SF1">
    <property type="entry name" value="ARGININOSUCCINATE LYASE"/>
    <property type="match status" value="1"/>
</dbReference>
<evidence type="ECO:0000259" key="8">
    <source>
        <dbReference type="Pfam" id="PF14698"/>
    </source>
</evidence>
<dbReference type="Gene3D" id="1.10.40.30">
    <property type="entry name" value="Fumarase/aspartase (C-terminal domain)"/>
    <property type="match status" value="1"/>
</dbReference>
<comment type="caution">
    <text evidence="9">The sequence shown here is derived from an EMBL/GenBank/DDBJ whole genome shotgun (WGS) entry which is preliminary data.</text>
</comment>
<sequence>MNVRQSILNREGQSFPGVTYTEVVLTPAYDNQKAVLLEPMIAIHKAHLLMLVEQSLLTREQALPIMKAIQTLDLESIQRTPYDGSFEDLFFLVEHQIMEKAGDIGGSLHLARSRNDMGVAMYRMTLRNKLITVLRSAIALLQTLLDTAEDHMDTIMLGYTHTQQAQPMTFAHYLIAVFDSVSRDVKRFQSAYETCNCSPLGAAALTTSGFPINRRRVAELLGFNGLVENSYDAIGGADYLGEAATSLQLSFIGIGRFVQDLLLWSTQEFAAIRVADPYVQISSIMPQKRNPVSLEHMRSLSSSGVGAASTVLQMLHNTPFGDIVDTEDDLQPHLWHGLKLSEQIFRLLSVVVGTLEVNKDLLLNRAKRSFATITELADTLVREKSVPFRSAHAIASAVVKTALSRQMDATQVTCELVDEVSELIVGHRLQISPDLVARAMDPVHFVQIRNLPGGPSPAEIRRMIEERKLSQKSIVSWVDSQIAQTNHADAQLNRITSEWGQ</sequence>
<name>A0ABW0KCK6_9BACL</name>
<comment type="pathway">
    <text evidence="1 6">Amino-acid biosynthesis; L-arginine biosynthesis; L-arginine from L-ornithine and carbamoyl phosphate: step 3/3.</text>
</comment>
<dbReference type="SUPFAM" id="SSF48557">
    <property type="entry name" value="L-aspartase-like"/>
    <property type="match status" value="1"/>
</dbReference>
<dbReference type="PRINTS" id="PR00145">
    <property type="entry name" value="ARGSUCLYASE"/>
</dbReference>